<organism evidence="10 11">
    <name type="scientific">Fonsecaea erecta</name>
    <dbReference type="NCBI Taxonomy" id="1367422"/>
    <lineage>
        <taxon>Eukaryota</taxon>
        <taxon>Fungi</taxon>
        <taxon>Dikarya</taxon>
        <taxon>Ascomycota</taxon>
        <taxon>Pezizomycotina</taxon>
        <taxon>Eurotiomycetes</taxon>
        <taxon>Chaetothyriomycetidae</taxon>
        <taxon>Chaetothyriales</taxon>
        <taxon>Herpotrichiellaceae</taxon>
        <taxon>Fonsecaea</taxon>
    </lineage>
</organism>
<evidence type="ECO:0000256" key="3">
    <source>
        <dbReference type="ARBA" id="ARBA00013190"/>
    </source>
</evidence>
<evidence type="ECO:0000259" key="9">
    <source>
        <dbReference type="SMART" id="SM00829"/>
    </source>
</evidence>
<feature type="domain" description="Enoyl reductase (ER)" evidence="9">
    <location>
        <begin position="33"/>
        <end position="373"/>
    </location>
</feature>
<evidence type="ECO:0000313" key="11">
    <source>
        <dbReference type="Proteomes" id="UP000078343"/>
    </source>
</evidence>
<dbReference type="EMBL" id="LVYI01000014">
    <property type="protein sequence ID" value="OAP54382.1"/>
    <property type="molecule type" value="Genomic_DNA"/>
</dbReference>
<dbReference type="PANTHER" id="PTHR42940:SF3">
    <property type="entry name" value="ALCOHOL DEHYDROGENASE 1-RELATED"/>
    <property type="match status" value="1"/>
</dbReference>
<dbReference type="PROSITE" id="PS00059">
    <property type="entry name" value="ADH_ZINC"/>
    <property type="match status" value="1"/>
</dbReference>
<comment type="cofactor">
    <cofactor evidence="1 8">
        <name>Zn(2+)</name>
        <dbReference type="ChEBI" id="CHEBI:29105"/>
    </cofactor>
</comment>
<evidence type="ECO:0000256" key="5">
    <source>
        <dbReference type="ARBA" id="ARBA00022833"/>
    </source>
</evidence>
<evidence type="ECO:0000256" key="6">
    <source>
        <dbReference type="ARBA" id="ARBA00023002"/>
    </source>
</evidence>
<dbReference type="OrthoDB" id="1879366at2759"/>
<evidence type="ECO:0000256" key="7">
    <source>
        <dbReference type="ARBA" id="ARBA00023027"/>
    </source>
</evidence>
<dbReference type="InterPro" id="IPR013154">
    <property type="entry name" value="ADH-like_N"/>
</dbReference>
<dbReference type="Pfam" id="PF08240">
    <property type="entry name" value="ADH_N"/>
    <property type="match status" value="1"/>
</dbReference>
<dbReference type="InterPro" id="IPR002328">
    <property type="entry name" value="ADH_Zn_CS"/>
</dbReference>
<accession>A0A178Z3R2</accession>
<keyword evidence="4 8" id="KW-0479">Metal-binding</keyword>
<dbReference type="GO" id="GO:0008270">
    <property type="term" value="F:zinc ion binding"/>
    <property type="evidence" value="ECO:0007669"/>
    <property type="project" value="InterPro"/>
</dbReference>
<dbReference type="CDD" id="cd08297">
    <property type="entry name" value="CAD3"/>
    <property type="match status" value="1"/>
</dbReference>
<dbReference type="RefSeq" id="XP_018687749.1">
    <property type="nucleotide sequence ID" value="XM_018842989.1"/>
</dbReference>
<dbReference type="InterPro" id="IPR036291">
    <property type="entry name" value="NAD(P)-bd_dom_sf"/>
</dbReference>
<dbReference type="EC" id="1.1.1.1" evidence="3"/>
<keyword evidence="7" id="KW-0520">NAD</keyword>
<dbReference type="InterPro" id="IPR020843">
    <property type="entry name" value="ER"/>
</dbReference>
<dbReference type="SMART" id="SM00829">
    <property type="entry name" value="PKS_ER"/>
    <property type="match status" value="1"/>
</dbReference>
<sequence length="376" mass="39898">MGPVELEPEKQQHQQQQLSIPKRQKAVVVENAGPNATISVQETEVPLYGDDEVLIRLCYSSICHTDVAFAYGEWGQMGFGMTDGNRTPGHEGVGHVVAVGAKVDGEKFKVGDRVGTKWLRRVCGTCESCQRGDEHLCAERTIYGHASPGSLQQYVASQAATTPRIPDSLPLSKVGPLLCAGVTMFRALKKVQAASTGDWIAIAGAGGGLGHLGVQFARKMGFQVVGIDSGDKEDFCLFMGAHRFVDFRTTPDVPAAVRAVTGDSGGARGVLVPTGSPASYEQACKMLAPAGTLVCIGLPAGGPFTLPLPLLDIINSGYTVTGVNASRLQDIQDTLDFAALHQILPMTERLPMGAAGEAFERLKEAKVKGRIVLDLQ</sequence>
<dbReference type="Pfam" id="PF00107">
    <property type="entry name" value="ADH_zinc_N"/>
    <property type="match status" value="1"/>
</dbReference>
<dbReference type="Gene3D" id="3.90.180.10">
    <property type="entry name" value="Medium-chain alcohol dehydrogenases, catalytic domain"/>
    <property type="match status" value="1"/>
</dbReference>
<evidence type="ECO:0000256" key="2">
    <source>
        <dbReference type="ARBA" id="ARBA00008072"/>
    </source>
</evidence>
<dbReference type="Gene3D" id="3.40.50.720">
    <property type="entry name" value="NAD(P)-binding Rossmann-like Domain"/>
    <property type="match status" value="1"/>
</dbReference>
<dbReference type="GO" id="GO:0004022">
    <property type="term" value="F:alcohol dehydrogenase (NAD+) activity"/>
    <property type="evidence" value="ECO:0007669"/>
    <property type="project" value="UniProtKB-EC"/>
</dbReference>
<dbReference type="PANTHER" id="PTHR42940">
    <property type="entry name" value="ALCOHOL DEHYDROGENASE 1-RELATED"/>
    <property type="match status" value="1"/>
</dbReference>
<comment type="caution">
    <text evidence="10">The sequence shown here is derived from an EMBL/GenBank/DDBJ whole genome shotgun (WGS) entry which is preliminary data.</text>
</comment>
<protein>
    <recommendedName>
        <fullName evidence="3">alcohol dehydrogenase</fullName>
        <ecNumber evidence="3">1.1.1.1</ecNumber>
    </recommendedName>
</protein>
<keyword evidence="5 8" id="KW-0862">Zinc</keyword>
<reference evidence="10 11" key="1">
    <citation type="submission" date="2016-04" db="EMBL/GenBank/DDBJ databases">
        <title>Draft genome of Fonsecaea erecta CBS 125763.</title>
        <authorList>
            <person name="Weiss V.A."/>
            <person name="Vicente V.A."/>
            <person name="Raittz R.T."/>
            <person name="Moreno L.F."/>
            <person name="De Souza E.M."/>
            <person name="Pedrosa F.O."/>
            <person name="Steffens M.B."/>
            <person name="Faoro H."/>
            <person name="Tadra-Sfeir M.Z."/>
            <person name="Najafzadeh M.J."/>
            <person name="Felipe M.S."/>
            <person name="Teixeira M."/>
            <person name="Sun J."/>
            <person name="Xi L."/>
            <person name="Gomes R."/>
            <person name="De Azevedo C.M."/>
            <person name="Salgado C.G."/>
            <person name="Da Silva M.B."/>
            <person name="Nascimento M.F."/>
            <person name="Queiroz-Telles F."/>
            <person name="Attili D.S."/>
            <person name="Gorbushina A."/>
        </authorList>
    </citation>
    <scope>NUCLEOTIDE SEQUENCE [LARGE SCALE GENOMIC DNA]</scope>
    <source>
        <strain evidence="10 11">CBS 125763</strain>
    </source>
</reference>
<proteinExistence type="inferred from homology"/>
<dbReference type="InterPro" id="IPR013149">
    <property type="entry name" value="ADH-like_C"/>
</dbReference>
<dbReference type="InterPro" id="IPR011032">
    <property type="entry name" value="GroES-like_sf"/>
</dbReference>
<keyword evidence="6" id="KW-0560">Oxidoreductase</keyword>
<dbReference type="AlphaFoldDB" id="A0A178Z3R2"/>
<dbReference type="GO" id="GO:0005737">
    <property type="term" value="C:cytoplasm"/>
    <property type="evidence" value="ECO:0007669"/>
    <property type="project" value="TreeGrafter"/>
</dbReference>
<dbReference type="FunFam" id="3.40.50.720:FF:000039">
    <property type="entry name" value="Alcohol dehydrogenase AdhP"/>
    <property type="match status" value="1"/>
</dbReference>
<dbReference type="SUPFAM" id="SSF51735">
    <property type="entry name" value="NAD(P)-binding Rossmann-fold domains"/>
    <property type="match status" value="1"/>
</dbReference>
<keyword evidence="11" id="KW-1185">Reference proteome</keyword>
<dbReference type="GeneID" id="30015651"/>
<dbReference type="STRING" id="1367422.A0A178Z3R2"/>
<evidence type="ECO:0000313" key="10">
    <source>
        <dbReference type="EMBL" id="OAP54382.1"/>
    </source>
</evidence>
<comment type="similarity">
    <text evidence="2 8">Belongs to the zinc-containing alcohol dehydrogenase family.</text>
</comment>
<name>A0A178Z3R2_9EURO</name>
<evidence type="ECO:0000256" key="4">
    <source>
        <dbReference type="ARBA" id="ARBA00022723"/>
    </source>
</evidence>
<evidence type="ECO:0000256" key="1">
    <source>
        <dbReference type="ARBA" id="ARBA00001947"/>
    </source>
</evidence>
<gene>
    <name evidence="10" type="ORF">AYL99_11483</name>
</gene>
<dbReference type="SUPFAM" id="SSF50129">
    <property type="entry name" value="GroES-like"/>
    <property type="match status" value="1"/>
</dbReference>
<evidence type="ECO:0000256" key="8">
    <source>
        <dbReference type="RuleBase" id="RU361277"/>
    </source>
</evidence>
<dbReference type="Proteomes" id="UP000078343">
    <property type="component" value="Unassembled WGS sequence"/>
</dbReference>